<dbReference type="PANTHER" id="PTHR36529:SF1">
    <property type="entry name" value="GLYCOSYLTRANSFERASE"/>
    <property type="match status" value="1"/>
</dbReference>
<gene>
    <name evidence="2" type="ORF">GPA22_12585</name>
</gene>
<protein>
    <submittedName>
        <fullName evidence="2">DUF2064 domain-containing protein</fullName>
    </submittedName>
</protein>
<dbReference type="RefSeq" id="WP_169256422.1">
    <property type="nucleotide sequence ID" value="NZ_WTVN01000018.1"/>
</dbReference>
<dbReference type="Proteomes" id="UP000623795">
    <property type="component" value="Unassembled WGS sequence"/>
</dbReference>
<dbReference type="Gene3D" id="3.90.550.10">
    <property type="entry name" value="Spore Coat Polysaccharide Biosynthesis Protein SpsA, Chain A"/>
    <property type="match status" value="1"/>
</dbReference>
<organism evidence="2 3">
    <name type="scientific">Aromatoleum toluvorans</name>
    <dbReference type="NCBI Taxonomy" id="92002"/>
    <lineage>
        <taxon>Bacteria</taxon>
        <taxon>Pseudomonadati</taxon>
        <taxon>Pseudomonadota</taxon>
        <taxon>Betaproteobacteria</taxon>
        <taxon>Rhodocyclales</taxon>
        <taxon>Rhodocyclaceae</taxon>
        <taxon>Aromatoleum</taxon>
    </lineage>
</organism>
<evidence type="ECO:0000256" key="1">
    <source>
        <dbReference type="SAM" id="MobiDB-lite"/>
    </source>
</evidence>
<dbReference type="PANTHER" id="PTHR36529">
    <property type="entry name" value="SLL1095 PROTEIN"/>
    <property type="match status" value="1"/>
</dbReference>
<feature type="region of interest" description="Disordered" evidence="1">
    <location>
        <begin position="213"/>
        <end position="238"/>
    </location>
</feature>
<keyword evidence="3" id="KW-1185">Reference proteome</keyword>
<dbReference type="EMBL" id="WTVN01000018">
    <property type="protein sequence ID" value="NMG44563.1"/>
    <property type="molecule type" value="Genomic_DNA"/>
</dbReference>
<comment type="caution">
    <text evidence="2">The sequence shown here is derived from an EMBL/GenBank/DDBJ whole genome shotgun (WGS) entry which is preliminary data.</text>
</comment>
<reference evidence="2 3" key="1">
    <citation type="submission" date="2019-12" db="EMBL/GenBank/DDBJ databases">
        <title>Comparative genomics gives insights into the taxonomy of the Azoarcus-Aromatoleum group and reveals separate origins of nif in the plant-associated Azoarcus and non-plant-associated Aromatoleum sub-groups.</title>
        <authorList>
            <person name="Lafos M."/>
            <person name="Maluk M."/>
            <person name="Batista M."/>
            <person name="Junghare M."/>
            <person name="Carmona M."/>
            <person name="Faoro H."/>
            <person name="Cruz L.M."/>
            <person name="Battistoni F."/>
            <person name="De Souza E."/>
            <person name="Pedrosa F."/>
            <person name="Chen W.-M."/>
            <person name="Poole P.S."/>
            <person name="Dixon R.A."/>
            <person name="James E.K."/>
        </authorList>
    </citation>
    <scope>NUCLEOTIDE SEQUENCE [LARGE SCALE GENOMIC DNA]</scope>
    <source>
        <strain evidence="2 3">Td21</strain>
    </source>
</reference>
<dbReference type="Pfam" id="PF09837">
    <property type="entry name" value="DUF2064"/>
    <property type="match status" value="1"/>
</dbReference>
<evidence type="ECO:0000313" key="2">
    <source>
        <dbReference type="EMBL" id="NMG44563.1"/>
    </source>
</evidence>
<sequence length="238" mass="25458">MTATRIVIIAKAPIPGFAKTRLIPALGAEGAARLARQMLHHTVNTALAAELGPVELCVTPGPDDPAWAHMSLPPRLAWSEQGDGDLGMRMARAAQRTLARGERVVLIGTDCPALGAVELQSASRALDTHDTFMQPTVDGGYALLALRAFHPLIFHGIHWSTDSVAFETLCRAGCLGWRVQSCPPVRDIDEAKDLRWLPADFWGTAGFGPDAQGLSQAAGRAHSELDRVPHGPSNNTPQ</sequence>
<name>A0ABX1PYW4_9RHOO</name>
<dbReference type="NCBIfam" id="TIGR04282">
    <property type="entry name" value="glyco_like_cofC"/>
    <property type="match status" value="1"/>
</dbReference>
<dbReference type="SUPFAM" id="SSF53448">
    <property type="entry name" value="Nucleotide-diphospho-sugar transferases"/>
    <property type="match status" value="1"/>
</dbReference>
<proteinExistence type="predicted"/>
<dbReference type="InterPro" id="IPR029044">
    <property type="entry name" value="Nucleotide-diphossugar_trans"/>
</dbReference>
<evidence type="ECO:0000313" key="3">
    <source>
        <dbReference type="Proteomes" id="UP000623795"/>
    </source>
</evidence>
<dbReference type="InterPro" id="IPR018641">
    <property type="entry name" value="Trfase_1_rSAM/seldom-assoc"/>
</dbReference>
<accession>A0ABX1PYW4</accession>